<keyword evidence="6" id="KW-0520">NAD</keyword>
<dbReference type="Pfam" id="PF21791">
    <property type="entry name" value="MDHAR3-like_C"/>
    <property type="match status" value="1"/>
</dbReference>
<evidence type="ECO:0000259" key="9">
    <source>
        <dbReference type="Pfam" id="PF21791"/>
    </source>
</evidence>
<dbReference type="InterPro" id="IPR036188">
    <property type="entry name" value="FAD/NAD-bd_sf"/>
</dbReference>
<evidence type="ECO:0000256" key="5">
    <source>
        <dbReference type="ARBA" id="ARBA00023002"/>
    </source>
</evidence>
<dbReference type="InterPro" id="IPR050446">
    <property type="entry name" value="FAD-oxidoreductase/Apoptosis"/>
</dbReference>
<dbReference type="InterPro" id="IPR048618">
    <property type="entry name" value="MDHAR3-like_C"/>
</dbReference>
<dbReference type="PRINTS" id="PR00368">
    <property type="entry name" value="FADPNR"/>
</dbReference>
<evidence type="ECO:0000256" key="6">
    <source>
        <dbReference type="ARBA" id="ARBA00023027"/>
    </source>
</evidence>
<organism evidence="10 11">
    <name type="scientific">Cyanidioschyzon merolae (strain NIES-3377 / 10D)</name>
    <name type="common">Unicellular red alga</name>
    <dbReference type="NCBI Taxonomy" id="280699"/>
    <lineage>
        <taxon>Eukaryota</taxon>
        <taxon>Rhodophyta</taxon>
        <taxon>Bangiophyceae</taxon>
        <taxon>Cyanidiales</taxon>
        <taxon>Cyanidiaceae</taxon>
        <taxon>Cyanidioschyzon</taxon>
    </lineage>
</organism>
<dbReference type="KEGG" id="cme:CYME_CMT414C"/>
<dbReference type="GO" id="GO:0005737">
    <property type="term" value="C:cytoplasm"/>
    <property type="evidence" value="ECO:0007669"/>
    <property type="project" value="TreeGrafter"/>
</dbReference>
<dbReference type="AlphaFoldDB" id="M1VIH0"/>
<evidence type="ECO:0000256" key="2">
    <source>
        <dbReference type="ARBA" id="ARBA00006442"/>
    </source>
</evidence>
<dbReference type="GO" id="GO:0016656">
    <property type="term" value="F:monodehydroascorbate reductase (NADH) activity"/>
    <property type="evidence" value="ECO:0007669"/>
    <property type="project" value="UniProtKB-EC"/>
</dbReference>
<comment type="similarity">
    <text evidence="2">Belongs to the FAD-dependent oxidoreductase family.</text>
</comment>
<keyword evidence="3" id="KW-0285">Flavoprotein</keyword>
<keyword evidence="5" id="KW-0560">Oxidoreductase</keyword>
<evidence type="ECO:0000256" key="3">
    <source>
        <dbReference type="ARBA" id="ARBA00022630"/>
    </source>
</evidence>
<dbReference type="PRINTS" id="PR00411">
    <property type="entry name" value="PNDRDTASEI"/>
</dbReference>
<proteinExistence type="inferred from homology"/>
<dbReference type="OMA" id="TSHTKPY"/>
<dbReference type="GeneID" id="16998169"/>
<feature type="domain" description="Monodehydroascorbate reductase 3-like C-terminal" evidence="9">
    <location>
        <begin position="400"/>
        <end position="476"/>
    </location>
</feature>
<dbReference type="Gene3D" id="3.50.50.60">
    <property type="entry name" value="FAD/NAD(P)-binding domain"/>
    <property type="match status" value="2"/>
</dbReference>
<dbReference type="OrthoDB" id="432169at2759"/>
<dbReference type="InterPro" id="IPR023753">
    <property type="entry name" value="FAD/NAD-binding_dom"/>
</dbReference>
<dbReference type="eggNOG" id="KOG1336">
    <property type="taxonomic scope" value="Eukaryota"/>
</dbReference>
<sequence>MLEVHRLVTRSHLSSFVCFLEKLGNHQRLFGKGVSAPKVKGSTRLSSVCKRCLVMSATSVKSYEYVILGGGNAAGYAARQFVEKHGLSGHKLAVISRESVAPYERPALSKAYLTANPPTRLPAFHTCVAGGGAPQTPDWYAKNGIDLLLSTEIVDCDLNSKCLTAKDGSKYGYGKLLIATGSDALHLDELGMQGAHLGGIHYLREIAEADKLYEAMKACAGKHAVVVGGGYIGLECTAALVINGVRVTMVFPEPHVMARLFTPEIAAHYERIYAQKGVNFIKGTVVDSFADENGSGQVKYVRLKNGPVLEADLVVVGVGAKPRTTLLEGALAMEARGIKVDGHLRTSHADVFGAGDVITFPLKMYGNRMARVEHVGHARQSAMHAVDVMMGATTEPYDYLPFFYSRVFHLSWKFWGDTPAQAKTIVVGEMNPKLVAVWIDQDGHVVGTFIESGTEHDENKLKELARTRPKANVARLEEAAAANDVDGFLNAL</sequence>
<evidence type="ECO:0000256" key="4">
    <source>
        <dbReference type="ARBA" id="ARBA00022827"/>
    </source>
</evidence>
<dbReference type="Gramene" id="CMT414CT">
    <property type="protein sequence ID" value="CMT414CT"/>
    <property type="gene ID" value="CMT414C"/>
</dbReference>
<evidence type="ECO:0000256" key="1">
    <source>
        <dbReference type="ARBA" id="ARBA00001974"/>
    </source>
</evidence>
<dbReference type="EMBL" id="AP006502">
    <property type="protein sequence ID" value="BAM83357.1"/>
    <property type="molecule type" value="Genomic_DNA"/>
</dbReference>
<dbReference type="RefSeq" id="XP_005539393.1">
    <property type="nucleotide sequence ID" value="XM_005539336.1"/>
</dbReference>
<dbReference type="PANTHER" id="PTHR43557:SF6">
    <property type="entry name" value="MONODEHYDROASCORBATE REDUCTASE, CHLOROPLASTIC_MITOCHONDRIAL"/>
    <property type="match status" value="1"/>
</dbReference>
<keyword evidence="11" id="KW-1185">Reference proteome</keyword>
<comment type="cofactor">
    <cofactor evidence="1">
        <name>FAD</name>
        <dbReference type="ChEBI" id="CHEBI:57692"/>
    </cofactor>
</comment>
<keyword evidence="4" id="KW-0274">FAD</keyword>
<name>M1VIH0_CYAM1</name>
<dbReference type="Proteomes" id="UP000007014">
    <property type="component" value="Chromosome 20"/>
</dbReference>
<reference evidence="10 11" key="1">
    <citation type="journal article" date="2004" name="Nature">
        <title>Genome sequence of the ultrasmall unicellular red alga Cyanidioschyzon merolae 10D.</title>
        <authorList>
            <person name="Matsuzaki M."/>
            <person name="Misumi O."/>
            <person name="Shin-i T."/>
            <person name="Maruyama S."/>
            <person name="Takahara M."/>
            <person name="Miyagishima S."/>
            <person name="Mori T."/>
            <person name="Nishida K."/>
            <person name="Yagisawa F."/>
            <person name="Nishida K."/>
            <person name="Yoshida Y."/>
            <person name="Nishimura Y."/>
            <person name="Nakao S."/>
            <person name="Kobayashi T."/>
            <person name="Momoyama Y."/>
            <person name="Higashiyama T."/>
            <person name="Minoda A."/>
            <person name="Sano M."/>
            <person name="Nomoto H."/>
            <person name="Oishi K."/>
            <person name="Hayashi H."/>
            <person name="Ohta F."/>
            <person name="Nishizaka S."/>
            <person name="Haga S."/>
            <person name="Miura S."/>
            <person name="Morishita T."/>
            <person name="Kabeya Y."/>
            <person name="Terasawa K."/>
            <person name="Suzuki Y."/>
            <person name="Ishii Y."/>
            <person name="Asakawa S."/>
            <person name="Takano H."/>
            <person name="Ohta N."/>
            <person name="Kuroiwa H."/>
            <person name="Tanaka K."/>
            <person name="Shimizu N."/>
            <person name="Sugano S."/>
            <person name="Sato N."/>
            <person name="Nozaki H."/>
            <person name="Ogasawara N."/>
            <person name="Kohara Y."/>
            <person name="Kuroiwa T."/>
        </authorList>
    </citation>
    <scope>NUCLEOTIDE SEQUENCE [LARGE SCALE GENOMIC DNA]</scope>
    <source>
        <strain evidence="10 11">10D</strain>
    </source>
</reference>
<dbReference type="EC" id="1.6.5.4" evidence="7"/>
<evidence type="ECO:0000313" key="11">
    <source>
        <dbReference type="Proteomes" id="UP000007014"/>
    </source>
</evidence>
<evidence type="ECO:0000259" key="8">
    <source>
        <dbReference type="Pfam" id="PF07992"/>
    </source>
</evidence>
<feature type="domain" description="FAD/NAD(P)-binding" evidence="8">
    <location>
        <begin position="64"/>
        <end position="381"/>
    </location>
</feature>
<dbReference type="Gene3D" id="3.30.390.30">
    <property type="match status" value="1"/>
</dbReference>
<dbReference type="SUPFAM" id="SSF55424">
    <property type="entry name" value="FAD/NAD-linked reductases, dimerisation (C-terminal) domain"/>
    <property type="match status" value="1"/>
</dbReference>
<dbReference type="STRING" id="280699.M1VIH0"/>
<dbReference type="InterPro" id="IPR016156">
    <property type="entry name" value="FAD/NAD-linked_Rdtase_dimer_sf"/>
</dbReference>
<evidence type="ECO:0000313" key="10">
    <source>
        <dbReference type="EMBL" id="BAM83357.1"/>
    </source>
</evidence>
<dbReference type="PANTHER" id="PTHR43557">
    <property type="entry name" value="APOPTOSIS-INDUCING FACTOR 1"/>
    <property type="match status" value="1"/>
</dbReference>
<dbReference type="SUPFAM" id="SSF51905">
    <property type="entry name" value="FAD/NAD(P)-binding domain"/>
    <property type="match status" value="2"/>
</dbReference>
<accession>M1VIH0</accession>
<gene>
    <name evidence="10" type="ORF">CYME_CMT414C</name>
</gene>
<evidence type="ECO:0000256" key="7">
    <source>
        <dbReference type="ARBA" id="ARBA00038920"/>
    </source>
</evidence>
<dbReference type="Pfam" id="PF07992">
    <property type="entry name" value="Pyr_redox_2"/>
    <property type="match status" value="1"/>
</dbReference>
<protein>
    <recommendedName>
        <fullName evidence="7">monodehydroascorbate reductase (NADH)</fullName>
        <ecNumber evidence="7">1.6.5.4</ecNumber>
    </recommendedName>
</protein>
<dbReference type="HOGENOM" id="CLU_003291_4_1_1"/>
<reference evidence="10 11" key="2">
    <citation type="journal article" date="2007" name="BMC Biol.">
        <title>A 100%-complete sequence reveals unusually simple genomic features in the hot-spring red alga Cyanidioschyzon merolae.</title>
        <authorList>
            <person name="Nozaki H."/>
            <person name="Takano H."/>
            <person name="Misumi O."/>
            <person name="Terasawa K."/>
            <person name="Matsuzaki M."/>
            <person name="Maruyama S."/>
            <person name="Nishida K."/>
            <person name="Yagisawa F."/>
            <person name="Yoshida Y."/>
            <person name="Fujiwara T."/>
            <person name="Takio S."/>
            <person name="Tamura K."/>
            <person name="Chung S.J."/>
            <person name="Nakamura S."/>
            <person name="Kuroiwa H."/>
            <person name="Tanaka K."/>
            <person name="Sato N."/>
            <person name="Kuroiwa T."/>
        </authorList>
    </citation>
    <scope>NUCLEOTIDE SEQUENCE [LARGE SCALE GENOMIC DNA]</scope>
    <source>
        <strain evidence="10 11">10D</strain>
    </source>
</reference>